<dbReference type="AlphaFoldDB" id="A0A7I8VVB2"/>
<dbReference type="GO" id="GO:0061630">
    <property type="term" value="F:ubiquitin protein ligase activity"/>
    <property type="evidence" value="ECO:0007669"/>
    <property type="project" value="TreeGrafter"/>
</dbReference>
<dbReference type="SUPFAM" id="SSF57850">
    <property type="entry name" value="RING/U-box"/>
    <property type="match status" value="1"/>
</dbReference>
<dbReference type="InterPro" id="IPR052639">
    <property type="entry name" value="TRAIP_ubiq-protein_ligase"/>
</dbReference>
<accession>A0A7I8VVB2</accession>
<dbReference type="SMART" id="SM00184">
    <property type="entry name" value="RING"/>
    <property type="match status" value="1"/>
</dbReference>
<dbReference type="PANTHER" id="PTHR46569:SF1">
    <property type="entry name" value="E3 UBIQUITIN-PROTEIN LIGASE RFWD3-RELATED"/>
    <property type="match status" value="1"/>
</dbReference>
<evidence type="ECO:0000259" key="7">
    <source>
        <dbReference type="PROSITE" id="PS50089"/>
    </source>
</evidence>
<keyword evidence="5" id="KW-0175">Coiled coil</keyword>
<name>A0A7I8VVB2_9ANNE</name>
<dbReference type="InterPro" id="IPR006461">
    <property type="entry name" value="PLAC_motif_containing"/>
</dbReference>
<dbReference type="OrthoDB" id="8062037at2759"/>
<dbReference type="Pfam" id="PF04749">
    <property type="entry name" value="PLAC8"/>
    <property type="match status" value="2"/>
</dbReference>
<dbReference type="PROSITE" id="PS50089">
    <property type="entry name" value="ZF_RING_2"/>
    <property type="match status" value="1"/>
</dbReference>
<dbReference type="GO" id="GO:0005634">
    <property type="term" value="C:nucleus"/>
    <property type="evidence" value="ECO:0007669"/>
    <property type="project" value="TreeGrafter"/>
</dbReference>
<dbReference type="GO" id="GO:0090734">
    <property type="term" value="C:site of DNA damage"/>
    <property type="evidence" value="ECO:0007669"/>
    <property type="project" value="TreeGrafter"/>
</dbReference>
<evidence type="ECO:0000313" key="8">
    <source>
        <dbReference type="EMBL" id="CAD5119704.1"/>
    </source>
</evidence>
<evidence type="ECO:0000256" key="4">
    <source>
        <dbReference type="PROSITE-ProRule" id="PRU00175"/>
    </source>
</evidence>
<evidence type="ECO:0000313" key="9">
    <source>
        <dbReference type="Proteomes" id="UP000549394"/>
    </source>
</evidence>
<reference evidence="8 9" key="1">
    <citation type="submission" date="2020-08" db="EMBL/GenBank/DDBJ databases">
        <authorList>
            <person name="Hejnol A."/>
        </authorList>
    </citation>
    <scope>NUCLEOTIDE SEQUENCE [LARGE SCALE GENOMIC DNA]</scope>
</reference>
<keyword evidence="2 4" id="KW-0863">Zinc-finger</keyword>
<feature type="coiled-coil region" evidence="5">
    <location>
        <begin position="611"/>
        <end position="680"/>
    </location>
</feature>
<keyword evidence="2 4" id="KW-0479">Metal-binding</keyword>
<keyword evidence="6" id="KW-1133">Transmembrane helix</keyword>
<protein>
    <submittedName>
        <fullName evidence="8">DgyrCDS8295</fullName>
    </submittedName>
</protein>
<keyword evidence="9" id="KW-1185">Reference proteome</keyword>
<gene>
    <name evidence="8" type="ORF">DGYR_LOCUS7899</name>
</gene>
<dbReference type="PANTHER" id="PTHR46569">
    <property type="entry name" value="E3 UBIQUITIN-PROTEIN LIGASE TRAIP"/>
    <property type="match status" value="1"/>
</dbReference>
<dbReference type="GO" id="GO:0016567">
    <property type="term" value="P:protein ubiquitination"/>
    <property type="evidence" value="ECO:0007669"/>
    <property type="project" value="TreeGrafter"/>
</dbReference>
<evidence type="ECO:0000256" key="6">
    <source>
        <dbReference type="SAM" id="Phobius"/>
    </source>
</evidence>
<dbReference type="Gene3D" id="3.30.40.10">
    <property type="entry name" value="Zinc/RING finger domain, C3HC4 (zinc finger)"/>
    <property type="match status" value="1"/>
</dbReference>
<feature type="domain" description="RING-type" evidence="7">
    <location>
        <begin position="416"/>
        <end position="457"/>
    </location>
</feature>
<dbReference type="GO" id="GO:0008270">
    <property type="term" value="F:zinc ion binding"/>
    <property type="evidence" value="ECO:0007669"/>
    <property type="project" value="UniProtKB-KW"/>
</dbReference>
<dbReference type="NCBIfam" id="TIGR01571">
    <property type="entry name" value="A_thal_Cys_rich"/>
    <property type="match status" value="1"/>
</dbReference>
<evidence type="ECO:0000256" key="5">
    <source>
        <dbReference type="SAM" id="Coils"/>
    </source>
</evidence>
<comment type="similarity">
    <text evidence="1">Belongs to the cornifelin family.</text>
</comment>
<dbReference type="Proteomes" id="UP000549394">
    <property type="component" value="Unassembled WGS sequence"/>
</dbReference>
<keyword evidence="6" id="KW-0472">Membrane</keyword>
<comment type="caution">
    <text evidence="8">The sequence shown here is derived from an EMBL/GenBank/DDBJ whole genome shotgun (WGS) entry which is preliminary data.</text>
</comment>
<sequence length="820" mass="93718">MDSLTASVPSISNAIQTQPNAFQTHGQNPYSSANVGFANQPMSFLPYEDWENDLCGPNMIREPKQCLVAYCCPCCMYGFIVEEMRQGEQFMLANCLLYAFLGLCCLHWVTGCLTRGEIRAEYDHTIFENYIKYMDKKDQYPITAVQKCYTSLRDNRLTRKPTVYCEFPETSYKPDWSINLCDMEQCPISSVLFPCRTYVMNAIAMNYLKVLYKDIFTCLYCAATVVCMHWLMGLTLRRKIRKEFRIPGSNFGDCLTHCFCPCCALNQEMHQLKFLSNSLQISSEFLSDSNDTLDSLSTFSREDVFISKKKVKHIKLATDHNKKWKEYRSTLAPPATRINSLSLEKNIGKRALVINDDRPRLERLQLPISSIIPQTTLGKKLKRSQLKPIPSPNFLQLPAPLRQKNLSKNSLSNAVCVICSDFYDDFTDIAVAKCGHVFHTTCLEQWLERRRSCPHCRQNIPSNSGYIPKLFFQLGTEPEIDEATLKNQLSSVKAQLKGKEKEAKDAKEKLTQSISNRQLDKDRIASLERILDEERKKRQCLKDQVASLQECEVKAYHMTEELKNVKRKLKELVEVSNILDGIKSDKEIALSVENQGKDELKSWCLMLTKELNMKRKKSSEVSAKLEKMRREVVDAKKSLRQKQLELDQSKKLIEDLEENAKTLEERAESYKKKSEALSKAIDSPTETRSSFAHRLLKESPAPLQSQTEEIELSDDEEVITKRLKLDNNMSSPQLPSHCLALLSKEKSPKASNSSALKNLNILKRSKTFQWKKTNSGPVISRGYNGLGGSHKFVQSSREVKKVSSFSLSKPKSTPDIIELE</sequence>
<proteinExistence type="inferred from homology"/>
<keyword evidence="3" id="KW-0862">Zinc</keyword>
<feature type="transmembrane region" description="Helical" evidence="6">
    <location>
        <begin position="90"/>
        <end position="109"/>
    </location>
</feature>
<keyword evidence="6" id="KW-0812">Transmembrane</keyword>
<dbReference type="InterPro" id="IPR001841">
    <property type="entry name" value="Znf_RING"/>
</dbReference>
<evidence type="ECO:0000256" key="2">
    <source>
        <dbReference type="ARBA" id="ARBA00022771"/>
    </source>
</evidence>
<dbReference type="Pfam" id="PF13639">
    <property type="entry name" value="zf-RING_2"/>
    <property type="match status" value="1"/>
</dbReference>
<dbReference type="GO" id="GO:0031297">
    <property type="term" value="P:replication fork processing"/>
    <property type="evidence" value="ECO:0007669"/>
    <property type="project" value="TreeGrafter"/>
</dbReference>
<feature type="transmembrane region" description="Helical" evidence="6">
    <location>
        <begin position="215"/>
        <end position="236"/>
    </location>
</feature>
<dbReference type="InterPro" id="IPR013083">
    <property type="entry name" value="Znf_RING/FYVE/PHD"/>
</dbReference>
<dbReference type="EMBL" id="CAJFCJ010000011">
    <property type="protein sequence ID" value="CAD5119704.1"/>
    <property type="molecule type" value="Genomic_DNA"/>
</dbReference>
<evidence type="ECO:0000256" key="1">
    <source>
        <dbReference type="ARBA" id="ARBA00009024"/>
    </source>
</evidence>
<feature type="coiled-coil region" evidence="5">
    <location>
        <begin position="482"/>
        <end position="551"/>
    </location>
</feature>
<evidence type="ECO:0000256" key="3">
    <source>
        <dbReference type="ARBA" id="ARBA00022833"/>
    </source>
</evidence>
<organism evidence="8 9">
    <name type="scientific">Dimorphilus gyrociliatus</name>
    <dbReference type="NCBI Taxonomy" id="2664684"/>
    <lineage>
        <taxon>Eukaryota</taxon>
        <taxon>Metazoa</taxon>
        <taxon>Spiralia</taxon>
        <taxon>Lophotrochozoa</taxon>
        <taxon>Annelida</taxon>
        <taxon>Polychaeta</taxon>
        <taxon>Polychaeta incertae sedis</taxon>
        <taxon>Dinophilidae</taxon>
        <taxon>Dimorphilus</taxon>
    </lineage>
</organism>